<accession>S4NQ45</accession>
<feature type="compositionally biased region" description="Low complexity" evidence="1">
    <location>
        <begin position="46"/>
        <end position="56"/>
    </location>
</feature>
<keyword evidence="2" id="KW-1133">Transmembrane helix</keyword>
<feature type="transmembrane region" description="Helical" evidence="2">
    <location>
        <begin position="12"/>
        <end position="35"/>
    </location>
</feature>
<reference evidence="3" key="1">
    <citation type="journal article" date="2013" name="BMC Genomics">
        <title>Unscrambling butterfly oogenesis.</title>
        <authorList>
            <person name="Carter J.M."/>
            <person name="Baker S.C."/>
            <person name="Pink R."/>
            <person name="Carter D.R."/>
            <person name="Collins A."/>
            <person name="Tomlin J."/>
            <person name="Gibbs M."/>
            <person name="Breuker C.J."/>
        </authorList>
    </citation>
    <scope>NUCLEOTIDE SEQUENCE</scope>
    <source>
        <tissue evidence="3">Ovary</tissue>
    </source>
</reference>
<evidence type="ECO:0000256" key="2">
    <source>
        <dbReference type="SAM" id="Phobius"/>
    </source>
</evidence>
<sequence length="68" mass="7508">VLWYTQFCLFNVLVEVLSCVALSFSLFRALSAWAAGAAGSWRAHWTPRPATRARPPSARPPAPHLQTT</sequence>
<feature type="non-terminal residue" evidence="3">
    <location>
        <position position="68"/>
    </location>
</feature>
<feature type="non-terminal residue" evidence="3">
    <location>
        <position position="1"/>
    </location>
</feature>
<keyword evidence="2" id="KW-0812">Transmembrane</keyword>
<dbReference type="AlphaFoldDB" id="S4NQ45"/>
<feature type="compositionally biased region" description="Pro residues" evidence="1">
    <location>
        <begin position="57"/>
        <end position="68"/>
    </location>
</feature>
<proteinExistence type="predicted"/>
<evidence type="ECO:0000256" key="1">
    <source>
        <dbReference type="SAM" id="MobiDB-lite"/>
    </source>
</evidence>
<reference evidence="3" key="2">
    <citation type="submission" date="2013-05" db="EMBL/GenBank/DDBJ databases">
        <authorList>
            <person name="Carter J.-M."/>
            <person name="Baker S.C."/>
            <person name="Pink R."/>
            <person name="Carter D.R.F."/>
            <person name="Collins A."/>
            <person name="Tomlin J."/>
            <person name="Gibbs M."/>
            <person name="Breuker C.J."/>
        </authorList>
    </citation>
    <scope>NUCLEOTIDE SEQUENCE</scope>
    <source>
        <tissue evidence="3">Ovary</tissue>
    </source>
</reference>
<evidence type="ECO:0000313" key="3">
    <source>
        <dbReference type="EMBL" id="JAA80876.1"/>
    </source>
</evidence>
<protein>
    <submittedName>
        <fullName evidence="3">Uncharacterized protein</fullName>
    </submittedName>
</protein>
<dbReference type="EMBL" id="GAIX01011684">
    <property type="protein sequence ID" value="JAA80876.1"/>
    <property type="molecule type" value="Transcribed_RNA"/>
</dbReference>
<feature type="region of interest" description="Disordered" evidence="1">
    <location>
        <begin position="46"/>
        <end position="68"/>
    </location>
</feature>
<organism evidence="3">
    <name type="scientific">Pararge aegeria</name>
    <name type="common">speckled wood butterfly</name>
    <dbReference type="NCBI Taxonomy" id="116150"/>
    <lineage>
        <taxon>Eukaryota</taxon>
        <taxon>Metazoa</taxon>
        <taxon>Ecdysozoa</taxon>
        <taxon>Arthropoda</taxon>
        <taxon>Hexapoda</taxon>
        <taxon>Insecta</taxon>
        <taxon>Pterygota</taxon>
        <taxon>Neoptera</taxon>
        <taxon>Endopterygota</taxon>
        <taxon>Lepidoptera</taxon>
        <taxon>Glossata</taxon>
        <taxon>Ditrysia</taxon>
        <taxon>Papilionoidea</taxon>
        <taxon>Nymphalidae</taxon>
        <taxon>Satyrinae</taxon>
        <taxon>Satyrini</taxon>
        <taxon>Parargina</taxon>
        <taxon>Pararge</taxon>
    </lineage>
</organism>
<name>S4NQ45_9NEOP</name>
<keyword evidence="2" id="KW-0472">Membrane</keyword>